<gene>
    <name evidence="6" type="ORF">BSL78_14521</name>
</gene>
<evidence type="ECO:0000313" key="7">
    <source>
        <dbReference type="Proteomes" id="UP000230750"/>
    </source>
</evidence>
<evidence type="ECO:0000256" key="5">
    <source>
        <dbReference type="SAM" id="Phobius"/>
    </source>
</evidence>
<comment type="caution">
    <text evidence="6">The sequence shown here is derived from an EMBL/GenBank/DDBJ whole genome shotgun (WGS) entry which is preliminary data.</text>
</comment>
<dbReference type="InterPro" id="IPR007237">
    <property type="entry name" value="CD20-like"/>
</dbReference>
<evidence type="ECO:0000313" key="6">
    <source>
        <dbReference type="EMBL" id="PIK48619.1"/>
    </source>
</evidence>
<dbReference type="GO" id="GO:0016020">
    <property type="term" value="C:membrane"/>
    <property type="evidence" value="ECO:0007669"/>
    <property type="project" value="UniProtKB-SubCell"/>
</dbReference>
<keyword evidence="2 5" id="KW-0812">Transmembrane</keyword>
<evidence type="ECO:0000256" key="2">
    <source>
        <dbReference type="ARBA" id="ARBA00022692"/>
    </source>
</evidence>
<dbReference type="AlphaFoldDB" id="A0A2G8KKT7"/>
<dbReference type="Pfam" id="PF04103">
    <property type="entry name" value="CD20"/>
    <property type="match status" value="1"/>
</dbReference>
<protein>
    <submittedName>
        <fullName evidence="6">Uncharacterized protein</fullName>
    </submittedName>
</protein>
<evidence type="ECO:0000256" key="3">
    <source>
        <dbReference type="ARBA" id="ARBA00022989"/>
    </source>
</evidence>
<dbReference type="Proteomes" id="UP000230750">
    <property type="component" value="Unassembled WGS sequence"/>
</dbReference>
<keyword evidence="7" id="KW-1185">Reference proteome</keyword>
<evidence type="ECO:0000256" key="4">
    <source>
        <dbReference type="ARBA" id="ARBA00023136"/>
    </source>
</evidence>
<dbReference type="EMBL" id="MRZV01000512">
    <property type="protein sequence ID" value="PIK48619.1"/>
    <property type="molecule type" value="Genomic_DNA"/>
</dbReference>
<proteinExistence type="predicted"/>
<feature type="transmembrane region" description="Helical" evidence="5">
    <location>
        <begin position="86"/>
        <end position="105"/>
    </location>
</feature>
<comment type="subcellular location">
    <subcellularLocation>
        <location evidence="1">Membrane</location>
        <topology evidence="1">Multi-pass membrane protein</topology>
    </subcellularLocation>
</comment>
<feature type="transmembrane region" description="Helical" evidence="5">
    <location>
        <begin position="14"/>
        <end position="36"/>
    </location>
</feature>
<name>A0A2G8KKT7_STIJA</name>
<dbReference type="OrthoDB" id="10071849at2759"/>
<keyword evidence="4 5" id="KW-0472">Membrane</keyword>
<evidence type="ECO:0000256" key="1">
    <source>
        <dbReference type="ARBA" id="ARBA00004141"/>
    </source>
</evidence>
<accession>A0A2G8KKT7</accession>
<organism evidence="6 7">
    <name type="scientific">Stichopus japonicus</name>
    <name type="common">Sea cucumber</name>
    <dbReference type="NCBI Taxonomy" id="307972"/>
    <lineage>
        <taxon>Eukaryota</taxon>
        <taxon>Metazoa</taxon>
        <taxon>Echinodermata</taxon>
        <taxon>Eleutherozoa</taxon>
        <taxon>Echinozoa</taxon>
        <taxon>Holothuroidea</taxon>
        <taxon>Aspidochirotacea</taxon>
        <taxon>Aspidochirotida</taxon>
        <taxon>Stichopodidae</taxon>
        <taxon>Apostichopus</taxon>
    </lineage>
</organism>
<sequence>MAPFAAPALKNKGILYTSIFQIILGSVAITFGSFSLERVCELGYIAQGIWAGSVIVLAGIFGIIAYCKESKGWVSHEIETYMWTSAVSILVAAALVTLETVAYTFTYIDCTVPIRECDETCLNYHRYLMATGEFLQAACIGAVVVGARTLRKDKCDIGVPYKRFTTDV</sequence>
<keyword evidence="3 5" id="KW-1133">Transmembrane helix</keyword>
<feature type="transmembrane region" description="Helical" evidence="5">
    <location>
        <begin position="48"/>
        <end position="66"/>
    </location>
</feature>
<reference evidence="6 7" key="1">
    <citation type="journal article" date="2017" name="PLoS Biol.">
        <title>The sea cucumber genome provides insights into morphological evolution and visceral regeneration.</title>
        <authorList>
            <person name="Zhang X."/>
            <person name="Sun L."/>
            <person name="Yuan J."/>
            <person name="Sun Y."/>
            <person name="Gao Y."/>
            <person name="Zhang L."/>
            <person name="Li S."/>
            <person name="Dai H."/>
            <person name="Hamel J.F."/>
            <person name="Liu C."/>
            <person name="Yu Y."/>
            <person name="Liu S."/>
            <person name="Lin W."/>
            <person name="Guo K."/>
            <person name="Jin S."/>
            <person name="Xu P."/>
            <person name="Storey K.B."/>
            <person name="Huan P."/>
            <person name="Zhang T."/>
            <person name="Zhou Y."/>
            <person name="Zhang J."/>
            <person name="Lin C."/>
            <person name="Li X."/>
            <person name="Xing L."/>
            <person name="Huo D."/>
            <person name="Sun M."/>
            <person name="Wang L."/>
            <person name="Mercier A."/>
            <person name="Li F."/>
            <person name="Yang H."/>
            <person name="Xiang J."/>
        </authorList>
    </citation>
    <scope>NUCLEOTIDE SEQUENCE [LARGE SCALE GENOMIC DNA]</scope>
    <source>
        <strain evidence="6">Shaxun</strain>
        <tissue evidence="6">Muscle</tissue>
    </source>
</reference>